<reference evidence="3 4" key="1">
    <citation type="submission" date="2017-01" db="EMBL/GenBank/DDBJ databases">
        <title>The cable genome- insights into the physiology and evolution of filamentous bacteria capable of sulfide oxidation via long distance electron transfer.</title>
        <authorList>
            <person name="Schreiber L."/>
            <person name="Bjerg J.T."/>
            <person name="Boggild A."/>
            <person name="Van De Vossenberg J."/>
            <person name="Meysman F."/>
            <person name="Nielsen L.P."/>
            <person name="Schramm A."/>
            <person name="Kjeldsen K.U."/>
        </authorList>
    </citation>
    <scope>NUCLEOTIDE SEQUENCE [LARGE SCALE GENOMIC DNA]</scope>
    <source>
        <strain evidence="3">A1</strain>
    </source>
</reference>
<dbReference type="GO" id="GO:0000160">
    <property type="term" value="P:phosphorelay signal transduction system"/>
    <property type="evidence" value="ECO:0007669"/>
    <property type="project" value="InterPro"/>
</dbReference>
<dbReference type="Pfam" id="PF00072">
    <property type="entry name" value="Response_reg"/>
    <property type="match status" value="1"/>
</dbReference>
<dbReference type="InterPro" id="IPR011006">
    <property type="entry name" value="CheY-like_superfamily"/>
</dbReference>
<evidence type="ECO:0000313" key="3">
    <source>
        <dbReference type="EMBL" id="RWX48692.1"/>
    </source>
</evidence>
<protein>
    <submittedName>
        <fullName evidence="3">Response regulator receiver domain-containing protein</fullName>
    </submittedName>
</protein>
<evidence type="ECO:0000313" key="4">
    <source>
        <dbReference type="Proteomes" id="UP000288086"/>
    </source>
</evidence>
<dbReference type="Gene3D" id="3.40.50.2300">
    <property type="match status" value="1"/>
</dbReference>
<name>A0A3S3UCJ7_9BACT</name>
<gene>
    <name evidence="3" type="ORF">VT98_11203</name>
</gene>
<dbReference type="AlphaFoldDB" id="A0A3S3UCJ7"/>
<dbReference type="InterPro" id="IPR001789">
    <property type="entry name" value="Sig_transdc_resp-reg_receiver"/>
</dbReference>
<accession>A0A3S3UCJ7</accession>
<feature type="modified residue" description="4-aspartylphosphate" evidence="1">
    <location>
        <position position="8"/>
    </location>
</feature>
<feature type="non-terminal residue" evidence="3">
    <location>
        <position position="54"/>
    </location>
</feature>
<comment type="caution">
    <text evidence="3">The sequence shown here is derived from an EMBL/GenBank/DDBJ whole genome shotgun (WGS) entry which is preliminary data.</text>
</comment>
<keyword evidence="1" id="KW-0597">Phosphoprotein</keyword>
<evidence type="ECO:0000256" key="1">
    <source>
        <dbReference type="PROSITE-ProRule" id="PRU00169"/>
    </source>
</evidence>
<dbReference type="EMBL" id="MTKP01000120">
    <property type="protein sequence ID" value="RWX48692.1"/>
    <property type="molecule type" value="Genomic_DNA"/>
</dbReference>
<organism evidence="3 4">
    <name type="scientific">Candidatus Electrothrix communis</name>
    <dbReference type="NCBI Taxonomy" id="1859133"/>
    <lineage>
        <taxon>Bacteria</taxon>
        <taxon>Pseudomonadati</taxon>
        <taxon>Thermodesulfobacteriota</taxon>
        <taxon>Desulfobulbia</taxon>
        <taxon>Desulfobulbales</taxon>
        <taxon>Desulfobulbaceae</taxon>
        <taxon>Candidatus Electrothrix</taxon>
    </lineage>
</organism>
<dbReference type="PROSITE" id="PS50110">
    <property type="entry name" value="RESPONSE_REGULATORY"/>
    <property type="match status" value="1"/>
</dbReference>
<dbReference type="SUPFAM" id="SSF52172">
    <property type="entry name" value="CheY-like"/>
    <property type="match status" value="1"/>
</dbReference>
<proteinExistence type="predicted"/>
<sequence>MVDLVLTDMTMPKMTGDELTRRLLVLRPDLPVIICTGFSELIDEAKAQELGARA</sequence>
<feature type="domain" description="Response regulatory" evidence="2">
    <location>
        <begin position="1"/>
        <end position="54"/>
    </location>
</feature>
<keyword evidence="4" id="KW-1185">Reference proteome</keyword>
<dbReference type="CDD" id="cd00156">
    <property type="entry name" value="REC"/>
    <property type="match status" value="1"/>
</dbReference>
<dbReference type="Proteomes" id="UP000288086">
    <property type="component" value="Unassembled WGS sequence"/>
</dbReference>
<evidence type="ECO:0000259" key="2">
    <source>
        <dbReference type="PROSITE" id="PS50110"/>
    </source>
</evidence>